<proteinExistence type="predicted"/>
<keyword evidence="1" id="KW-0805">Transcription regulation</keyword>
<organism evidence="5 6">
    <name type="scientific">Streptomyces litchfieldiae</name>
    <dbReference type="NCBI Taxonomy" id="3075543"/>
    <lineage>
        <taxon>Bacteria</taxon>
        <taxon>Bacillati</taxon>
        <taxon>Actinomycetota</taxon>
        <taxon>Actinomycetes</taxon>
        <taxon>Kitasatosporales</taxon>
        <taxon>Streptomycetaceae</taxon>
        <taxon>Streptomyces</taxon>
    </lineage>
</organism>
<gene>
    <name evidence="5" type="ORF">RM590_05855</name>
</gene>
<keyword evidence="4" id="KW-0472">Membrane</keyword>
<protein>
    <recommendedName>
        <fullName evidence="7">Zinc-finger domain-containing protein</fullName>
    </recommendedName>
</protein>
<feature type="region of interest" description="Disordered" evidence="3">
    <location>
        <begin position="152"/>
        <end position="182"/>
    </location>
</feature>
<evidence type="ECO:0000256" key="1">
    <source>
        <dbReference type="ARBA" id="ARBA00023015"/>
    </source>
</evidence>
<accession>A0ABU2MKL7</accession>
<keyword evidence="4" id="KW-0812">Transmembrane</keyword>
<evidence type="ECO:0000313" key="5">
    <source>
        <dbReference type="EMBL" id="MDT0342153.1"/>
    </source>
</evidence>
<reference evidence="6" key="1">
    <citation type="submission" date="2023-07" db="EMBL/GenBank/DDBJ databases">
        <title>30 novel species of actinomycetes from the DSMZ collection.</title>
        <authorList>
            <person name="Nouioui I."/>
        </authorList>
    </citation>
    <scope>NUCLEOTIDE SEQUENCE [LARGE SCALE GENOMIC DNA]</scope>
    <source>
        <strain evidence="6">DSM 44938</strain>
    </source>
</reference>
<dbReference type="Proteomes" id="UP001183246">
    <property type="component" value="Unassembled WGS sequence"/>
</dbReference>
<feature type="transmembrane region" description="Helical" evidence="4">
    <location>
        <begin position="128"/>
        <end position="148"/>
    </location>
</feature>
<feature type="compositionally biased region" description="Polar residues" evidence="3">
    <location>
        <begin position="211"/>
        <end position="221"/>
    </location>
</feature>
<keyword evidence="2" id="KW-0804">Transcription</keyword>
<evidence type="ECO:0000313" key="6">
    <source>
        <dbReference type="Proteomes" id="UP001183246"/>
    </source>
</evidence>
<dbReference type="EMBL" id="JAVREL010000002">
    <property type="protein sequence ID" value="MDT0342153.1"/>
    <property type="molecule type" value="Genomic_DNA"/>
</dbReference>
<name>A0ABU2MKL7_9ACTN</name>
<evidence type="ECO:0008006" key="7">
    <source>
        <dbReference type="Google" id="ProtNLM"/>
    </source>
</evidence>
<feature type="region of interest" description="Disordered" evidence="3">
    <location>
        <begin position="197"/>
        <end position="225"/>
    </location>
</feature>
<keyword evidence="6" id="KW-1185">Reference proteome</keyword>
<dbReference type="Gene3D" id="1.10.10.1320">
    <property type="entry name" value="Anti-sigma factor, zinc-finger domain"/>
    <property type="match status" value="1"/>
</dbReference>
<comment type="caution">
    <text evidence="5">The sequence shown here is derived from an EMBL/GenBank/DDBJ whole genome shotgun (WGS) entry which is preliminary data.</text>
</comment>
<keyword evidence="4" id="KW-1133">Transmembrane helix</keyword>
<evidence type="ECO:0000256" key="4">
    <source>
        <dbReference type="SAM" id="Phobius"/>
    </source>
</evidence>
<evidence type="ECO:0000256" key="2">
    <source>
        <dbReference type="ARBA" id="ARBA00023163"/>
    </source>
</evidence>
<dbReference type="InterPro" id="IPR041916">
    <property type="entry name" value="Anti_sigma_zinc_sf"/>
</dbReference>
<dbReference type="RefSeq" id="WP_311703280.1">
    <property type="nucleotide sequence ID" value="NZ_JAVREL010000002.1"/>
</dbReference>
<evidence type="ECO:0000256" key="3">
    <source>
        <dbReference type="SAM" id="MobiDB-lite"/>
    </source>
</evidence>
<sequence length="295" mass="30499">MNDTHPEPAEIAALDEDLLPPADAARVHDHLAWCDACARVQVELAALTQALGDLPDPGPIPADIAARIDLALAEGAAADAVSRETADAGRETETAAYGAVSVAPPATRTPASDLVLLRQRRERRHRRLQMGLAAVGAVVVLGVGVSIIQSGGGMSAGDESGGELEASVNDQGQGELSGPSDELETRVRELLAEAQDTGPLVAEGSEGATPEESQSSPSVSAQPEVPACVEETIGRREAPLAADEEDYAGVDAYLVVFPHEADPEQIDAYVVSASCVTGSPSTAGEILVQESYPRD</sequence>